<gene>
    <name evidence="1" type="ORF">CVS29_07425</name>
</gene>
<organism evidence="1 2">
    <name type="scientific">Arthrobacter psychrochitiniphilus</name>
    <dbReference type="NCBI Taxonomy" id="291045"/>
    <lineage>
        <taxon>Bacteria</taxon>
        <taxon>Bacillati</taxon>
        <taxon>Actinomycetota</taxon>
        <taxon>Actinomycetes</taxon>
        <taxon>Micrococcales</taxon>
        <taxon>Micrococcaceae</taxon>
        <taxon>Arthrobacter</taxon>
    </lineage>
</organism>
<name>A0A2V3DSH8_9MICC</name>
<sequence>MYQLLDDSSRFDVGTAAYSLAENSTDAKDVLERAITVYSPTKDVLSENSLAFNQLRAGRIGSGEIFLASKRTMPISGLPGKPTTQSKNELSQQTLLRFLDVQQPAMFEHLQGRIHRF</sequence>
<evidence type="ECO:0000313" key="1">
    <source>
        <dbReference type="EMBL" id="PXA65846.1"/>
    </source>
</evidence>
<protein>
    <submittedName>
        <fullName evidence="1">Uncharacterized protein</fullName>
    </submittedName>
</protein>
<comment type="caution">
    <text evidence="1">The sequence shown here is derived from an EMBL/GenBank/DDBJ whole genome shotgun (WGS) entry which is preliminary data.</text>
</comment>
<dbReference type="EMBL" id="QHLZ01000004">
    <property type="protein sequence ID" value="PXA65846.1"/>
    <property type="molecule type" value="Genomic_DNA"/>
</dbReference>
<accession>A0A2V3DSH8</accession>
<keyword evidence="2" id="KW-1185">Reference proteome</keyword>
<proteinExistence type="predicted"/>
<dbReference type="RefSeq" id="WP_110105712.1">
    <property type="nucleotide sequence ID" value="NZ_JACBZZ010000001.1"/>
</dbReference>
<dbReference type="Proteomes" id="UP000246303">
    <property type="component" value="Unassembled WGS sequence"/>
</dbReference>
<dbReference type="OrthoDB" id="52928at2"/>
<evidence type="ECO:0000313" key="2">
    <source>
        <dbReference type="Proteomes" id="UP000246303"/>
    </source>
</evidence>
<reference evidence="1 2" key="1">
    <citation type="submission" date="2018-05" db="EMBL/GenBank/DDBJ databases">
        <title>Genetic diversity of glacier-inhabiting Cryobacterium bacteria in China and description of Cryobacterium mengkeensis sp. nov. and Arthrobacter glacialis sp. nov.</title>
        <authorList>
            <person name="Liu Q."/>
            <person name="Xin Y.-H."/>
        </authorList>
    </citation>
    <scope>NUCLEOTIDE SEQUENCE [LARGE SCALE GENOMIC DNA]</scope>
    <source>
        <strain evidence="1 2">GP3</strain>
    </source>
</reference>
<dbReference type="AlphaFoldDB" id="A0A2V3DSH8"/>